<feature type="transmembrane region" description="Helical" evidence="8">
    <location>
        <begin position="200"/>
        <end position="220"/>
    </location>
</feature>
<comment type="caution">
    <text evidence="9">The sequence shown here is derived from an EMBL/GenBank/DDBJ whole genome shotgun (WGS) entry which is preliminary data.</text>
</comment>
<protein>
    <submittedName>
        <fullName evidence="9">Alanine/glycine:cation symporter family protein</fullName>
    </submittedName>
</protein>
<evidence type="ECO:0000313" key="10">
    <source>
        <dbReference type="Proteomes" id="UP001500713"/>
    </source>
</evidence>
<feature type="transmembrane region" description="Helical" evidence="8">
    <location>
        <begin position="30"/>
        <end position="50"/>
    </location>
</feature>
<keyword evidence="8" id="KW-0997">Cell inner membrane</keyword>
<evidence type="ECO:0000256" key="7">
    <source>
        <dbReference type="ARBA" id="ARBA00023136"/>
    </source>
</evidence>
<keyword evidence="8" id="KW-0769">Symport</keyword>
<comment type="subcellular location">
    <subcellularLocation>
        <location evidence="8">Cell inner membrane</location>
        <topology evidence="8">Multi-pass membrane protein</topology>
    </subcellularLocation>
    <subcellularLocation>
        <location evidence="1">Cell membrane</location>
        <topology evidence="1">Multi-pass membrane protein</topology>
    </subcellularLocation>
</comment>
<accession>A0ABN1A8Z2</accession>
<sequence length="470" mass="49941">MIDILNSLIDRLSDMVFYKTHIFGIDIELVVLWLAVPMLFFTAYLGFINLRGMGAGFRALQGKFTSPNQPGNMSPFAALTTALSGTVGLGNIAGVAIALSTGGPGAAFWMFIIGWVAMTLKCAEVTLGLKYREVQPNGDVRGGPMYTLKNGLAAKGFAKIGLIIGGIYAFLALFGAIPLIQVNQSYAQVAHVTGFTEPLIYGIIMAALVGLVVINGVGWLARVTASVVPAMGLVYLGGVFAILAINFEQVPAAIGLIISDAFTGEAAAGGAIGAFVVGMRRAVYSSEAGIGSAVIAHTQARTDEPASEGLVALLEPFVDTVVICSLGAIAMVVAGTYIGDVEGIEITSAAFATVADWFPYLLAVAVFLFGFSTLCAWGFYGQQAWCYLFGHSKAAIWSYKFVYVICLPIGAMLELGQVIKLVDSAFFLMAIPNIIALYIFAPEIRREIFGYLDKQKLSQRNPPNEVSQTR</sequence>
<dbReference type="EMBL" id="BAAAEM010000002">
    <property type="protein sequence ID" value="GAA0470597.1"/>
    <property type="molecule type" value="Genomic_DNA"/>
</dbReference>
<feature type="transmembrane region" description="Helical" evidence="8">
    <location>
        <begin position="401"/>
        <end position="419"/>
    </location>
</feature>
<keyword evidence="5 8" id="KW-0812">Transmembrane</keyword>
<dbReference type="PANTHER" id="PTHR30330:SF3">
    <property type="entry name" value="TRANSCRIPTIONAL REGULATOR, LRP FAMILY"/>
    <property type="match status" value="1"/>
</dbReference>
<gene>
    <name evidence="9" type="ORF">GCM10009096_09360</name>
</gene>
<evidence type="ECO:0000256" key="4">
    <source>
        <dbReference type="ARBA" id="ARBA00022475"/>
    </source>
</evidence>
<dbReference type="PRINTS" id="PR00175">
    <property type="entry name" value="NAALASMPORT"/>
</dbReference>
<feature type="transmembrane region" description="Helical" evidence="8">
    <location>
        <begin position="106"/>
        <end position="123"/>
    </location>
</feature>
<dbReference type="NCBIfam" id="TIGR00835">
    <property type="entry name" value="agcS"/>
    <property type="match status" value="1"/>
</dbReference>
<feature type="transmembrane region" description="Helical" evidence="8">
    <location>
        <begin position="227"/>
        <end position="247"/>
    </location>
</feature>
<feature type="transmembrane region" description="Helical" evidence="8">
    <location>
        <begin position="253"/>
        <end position="277"/>
    </location>
</feature>
<dbReference type="InterPro" id="IPR001463">
    <property type="entry name" value="Na/Ala_symport"/>
</dbReference>
<dbReference type="Pfam" id="PF01235">
    <property type="entry name" value="Na_Ala_symp"/>
    <property type="match status" value="1"/>
</dbReference>
<comment type="similarity">
    <text evidence="2 8">Belongs to the alanine or glycine:cation symporter (AGCS) (TC 2.A.25) family.</text>
</comment>
<evidence type="ECO:0000256" key="1">
    <source>
        <dbReference type="ARBA" id="ARBA00004651"/>
    </source>
</evidence>
<feature type="transmembrane region" description="Helical" evidence="8">
    <location>
        <begin position="157"/>
        <end position="180"/>
    </location>
</feature>
<keyword evidence="3 8" id="KW-0813">Transport</keyword>
<reference evidence="9 10" key="1">
    <citation type="journal article" date="2019" name="Int. J. Syst. Evol. Microbiol.">
        <title>The Global Catalogue of Microorganisms (GCM) 10K type strain sequencing project: providing services to taxonomists for standard genome sequencing and annotation.</title>
        <authorList>
            <consortium name="The Broad Institute Genomics Platform"/>
            <consortium name="The Broad Institute Genome Sequencing Center for Infectious Disease"/>
            <person name="Wu L."/>
            <person name="Ma J."/>
        </authorList>
    </citation>
    <scope>NUCLEOTIDE SEQUENCE [LARGE SCALE GENOMIC DNA]</scope>
    <source>
        <strain evidence="9 10">JCM 14162</strain>
    </source>
</reference>
<dbReference type="Proteomes" id="UP001500713">
    <property type="component" value="Unassembled WGS sequence"/>
</dbReference>
<dbReference type="PANTHER" id="PTHR30330">
    <property type="entry name" value="AGSS FAMILY TRANSPORTER, SODIUM-ALANINE"/>
    <property type="match status" value="1"/>
</dbReference>
<feature type="transmembrane region" description="Helical" evidence="8">
    <location>
        <begin position="425"/>
        <end position="441"/>
    </location>
</feature>
<feature type="transmembrane region" description="Helical" evidence="8">
    <location>
        <begin position="76"/>
        <end position="100"/>
    </location>
</feature>
<proteinExistence type="inferred from homology"/>
<keyword evidence="6 8" id="KW-1133">Transmembrane helix</keyword>
<evidence type="ECO:0000256" key="3">
    <source>
        <dbReference type="ARBA" id="ARBA00022448"/>
    </source>
</evidence>
<keyword evidence="10" id="KW-1185">Reference proteome</keyword>
<evidence type="ECO:0000256" key="6">
    <source>
        <dbReference type="ARBA" id="ARBA00022989"/>
    </source>
</evidence>
<feature type="transmembrane region" description="Helical" evidence="8">
    <location>
        <begin position="317"/>
        <end position="338"/>
    </location>
</feature>
<evidence type="ECO:0000256" key="2">
    <source>
        <dbReference type="ARBA" id="ARBA00009261"/>
    </source>
</evidence>
<name>A0ABN1A8Z2_9SPHN</name>
<organism evidence="9 10">
    <name type="scientific">Parasphingorhabdus litoris</name>
    <dbReference type="NCBI Taxonomy" id="394733"/>
    <lineage>
        <taxon>Bacteria</taxon>
        <taxon>Pseudomonadati</taxon>
        <taxon>Pseudomonadota</taxon>
        <taxon>Alphaproteobacteria</taxon>
        <taxon>Sphingomonadales</taxon>
        <taxon>Sphingomonadaceae</taxon>
        <taxon>Parasphingorhabdus</taxon>
    </lineage>
</organism>
<feature type="transmembrane region" description="Helical" evidence="8">
    <location>
        <begin position="358"/>
        <end position="380"/>
    </location>
</feature>
<evidence type="ECO:0000313" key="9">
    <source>
        <dbReference type="EMBL" id="GAA0470597.1"/>
    </source>
</evidence>
<keyword evidence="7 8" id="KW-0472">Membrane</keyword>
<keyword evidence="4" id="KW-1003">Cell membrane</keyword>
<evidence type="ECO:0000256" key="8">
    <source>
        <dbReference type="RuleBase" id="RU363064"/>
    </source>
</evidence>
<evidence type="ECO:0000256" key="5">
    <source>
        <dbReference type="ARBA" id="ARBA00022692"/>
    </source>
</evidence>